<dbReference type="PANTHER" id="PTHR24421:SF10">
    <property type="entry name" value="NITRATE_NITRITE SENSOR PROTEIN NARQ"/>
    <property type="match status" value="1"/>
</dbReference>
<evidence type="ECO:0000313" key="6">
    <source>
        <dbReference type="EMBL" id="GIE97209.1"/>
    </source>
</evidence>
<evidence type="ECO:0000256" key="2">
    <source>
        <dbReference type="ARBA" id="ARBA00012438"/>
    </source>
</evidence>
<dbReference type="InterPro" id="IPR036890">
    <property type="entry name" value="HATPase_C_sf"/>
</dbReference>
<protein>
    <recommendedName>
        <fullName evidence="2">histidine kinase</fullName>
        <ecNumber evidence="2">2.7.13.3</ecNumber>
    </recommendedName>
</protein>
<proteinExistence type="predicted"/>
<name>A0A919MW87_9ACTN</name>
<evidence type="ECO:0000256" key="3">
    <source>
        <dbReference type="ARBA" id="ARBA00022679"/>
    </source>
</evidence>
<evidence type="ECO:0000256" key="5">
    <source>
        <dbReference type="ARBA" id="ARBA00023012"/>
    </source>
</evidence>
<dbReference type="EC" id="2.7.13.3" evidence="2"/>
<accession>A0A919MW87</accession>
<keyword evidence="7" id="KW-1185">Reference proteome</keyword>
<evidence type="ECO:0000256" key="1">
    <source>
        <dbReference type="ARBA" id="ARBA00000085"/>
    </source>
</evidence>
<comment type="catalytic activity">
    <reaction evidence="1">
        <text>ATP + protein L-histidine = ADP + protein N-phospho-L-histidine.</text>
        <dbReference type="EC" id="2.7.13.3"/>
    </reaction>
</comment>
<sequence>MTAHQLTSIVITVSAAEAAGRRDEALEFATRTGRETLTALYELFSAMPPDTLPAPGSSGLVGLVDGFQHLGQSVIAEVPVEEPPPAVTEAVFSIAREALTNTLRYAPGGTVRLAGRAAGWSWLLAWGVQHAFFSPGVPEPVRESMAAVAIRLGQAVQAVSSEALNEGVWIAVPLMLAWLAGNLARHRRQGRQVRERVGVEAALAGAAAQAQEERTRLSAGLRDEVLRHTNEVLAAAEREDLGAVVGSARRALTAVRALLDGLRPRPGSGPEAVPVLPAAATRE</sequence>
<comment type="caution">
    <text evidence="6">The sequence shown here is derived from an EMBL/GenBank/DDBJ whole genome shotgun (WGS) entry which is preliminary data.</text>
</comment>
<dbReference type="PANTHER" id="PTHR24421">
    <property type="entry name" value="NITRATE/NITRITE SENSOR PROTEIN NARX-RELATED"/>
    <property type="match status" value="1"/>
</dbReference>
<keyword evidence="3" id="KW-0808">Transferase</keyword>
<dbReference type="RefSeq" id="WP_203783941.1">
    <property type="nucleotide sequence ID" value="NZ_BOMV01000055.1"/>
</dbReference>
<organism evidence="6 7">
    <name type="scientific">Paractinoplanes rishiriensis</name>
    <dbReference type="NCBI Taxonomy" id="1050105"/>
    <lineage>
        <taxon>Bacteria</taxon>
        <taxon>Bacillati</taxon>
        <taxon>Actinomycetota</taxon>
        <taxon>Actinomycetes</taxon>
        <taxon>Micromonosporales</taxon>
        <taxon>Micromonosporaceae</taxon>
        <taxon>Paractinoplanes</taxon>
    </lineage>
</organism>
<evidence type="ECO:0000256" key="4">
    <source>
        <dbReference type="ARBA" id="ARBA00022777"/>
    </source>
</evidence>
<dbReference type="InterPro" id="IPR050482">
    <property type="entry name" value="Sensor_HK_TwoCompSys"/>
</dbReference>
<dbReference type="AlphaFoldDB" id="A0A919MW87"/>
<dbReference type="EMBL" id="BOMV01000055">
    <property type="protein sequence ID" value="GIE97209.1"/>
    <property type="molecule type" value="Genomic_DNA"/>
</dbReference>
<dbReference type="GO" id="GO:0004673">
    <property type="term" value="F:protein histidine kinase activity"/>
    <property type="evidence" value="ECO:0007669"/>
    <property type="project" value="UniProtKB-EC"/>
</dbReference>
<keyword evidence="5" id="KW-0902">Two-component regulatory system</keyword>
<keyword evidence="4" id="KW-0418">Kinase</keyword>
<dbReference type="Gene3D" id="3.30.565.10">
    <property type="entry name" value="Histidine kinase-like ATPase, C-terminal domain"/>
    <property type="match status" value="1"/>
</dbReference>
<evidence type="ECO:0000313" key="7">
    <source>
        <dbReference type="Proteomes" id="UP000636960"/>
    </source>
</evidence>
<gene>
    <name evidence="6" type="ORF">Ari01nite_46740</name>
</gene>
<reference evidence="6" key="1">
    <citation type="submission" date="2021-01" db="EMBL/GenBank/DDBJ databases">
        <title>Whole genome shotgun sequence of Actinoplanes rishiriensis NBRC 108556.</title>
        <authorList>
            <person name="Komaki H."/>
            <person name="Tamura T."/>
        </authorList>
    </citation>
    <scope>NUCLEOTIDE SEQUENCE</scope>
    <source>
        <strain evidence="6">NBRC 108556</strain>
    </source>
</reference>
<dbReference type="GO" id="GO:0000160">
    <property type="term" value="P:phosphorelay signal transduction system"/>
    <property type="evidence" value="ECO:0007669"/>
    <property type="project" value="UniProtKB-KW"/>
</dbReference>
<dbReference type="Proteomes" id="UP000636960">
    <property type="component" value="Unassembled WGS sequence"/>
</dbReference>